<dbReference type="InterPro" id="IPR021109">
    <property type="entry name" value="Peptidase_aspartic_dom_sf"/>
</dbReference>
<reference evidence="1" key="1">
    <citation type="journal article" date="2022" name="bioRxiv">
        <title>Sequencing and chromosome-scale assembly of the giantPleurodeles waltlgenome.</title>
        <authorList>
            <person name="Brown T."/>
            <person name="Elewa A."/>
            <person name="Iarovenko S."/>
            <person name="Subramanian E."/>
            <person name="Araus A.J."/>
            <person name="Petzold A."/>
            <person name="Susuki M."/>
            <person name="Suzuki K.-i.T."/>
            <person name="Hayashi T."/>
            <person name="Toyoda A."/>
            <person name="Oliveira C."/>
            <person name="Osipova E."/>
            <person name="Leigh N.D."/>
            <person name="Simon A."/>
            <person name="Yun M.H."/>
        </authorList>
    </citation>
    <scope>NUCLEOTIDE SEQUENCE</scope>
    <source>
        <strain evidence="1">20211129_DDA</strain>
        <tissue evidence="1">Liver</tissue>
    </source>
</reference>
<name>A0AAV7NGJ5_PLEWA</name>
<protein>
    <submittedName>
        <fullName evidence="1">Uncharacterized protein</fullName>
    </submittedName>
</protein>
<evidence type="ECO:0000313" key="2">
    <source>
        <dbReference type="Proteomes" id="UP001066276"/>
    </source>
</evidence>
<comment type="caution">
    <text evidence="1">The sequence shown here is derived from an EMBL/GenBank/DDBJ whole genome shotgun (WGS) entry which is preliminary data.</text>
</comment>
<evidence type="ECO:0000313" key="1">
    <source>
        <dbReference type="EMBL" id="KAJ1113478.1"/>
    </source>
</evidence>
<sequence>KECRKCGFKEHFSRLCHGLSKRSVATLLEEEGDDNLCETNLSTDRVLVVEDGGIRRPKEQRPEAQFVIRGKPVELMVDSGSLYTIIPRKLFTSVWPQVRLLPKDISP</sequence>
<gene>
    <name evidence="1" type="ORF">NDU88_001722</name>
</gene>
<accession>A0AAV7NGJ5</accession>
<keyword evidence="2" id="KW-1185">Reference proteome</keyword>
<proteinExistence type="predicted"/>
<dbReference type="AlphaFoldDB" id="A0AAV7NGJ5"/>
<feature type="non-terminal residue" evidence="1">
    <location>
        <position position="1"/>
    </location>
</feature>
<dbReference type="SUPFAM" id="SSF50630">
    <property type="entry name" value="Acid proteases"/>
    <property type="match status" value="1"/>
</dbReference>
<organism evidence="1 2">
    <name type="scientific">Pleurodeles waltl</name>
    <name type="common">Iberian ribbed newt</name>
    <dbReference type="NCBI Taxonomy" id="8319"/>
    <lineage>
        <taxon>Eukaryota</taxon>
        <taxon>Metazoa</taxon>
        <taxon>Chordata</taxon>
        <taxon>Craniata</taxon>
        <taxon>Vertebrata</taxon>
        <taxon>Euteleostomi</taxon>
        <taxon>Amphibia</taxon>
        <taxon>Batrachia</taxon>
        <taxon>Caudata</taxon>
        <taxon>Salamandroidea</taxon>
        <taxon>Salamandridae</taxon>
        <taxon>Pleurodelinae</taxon>
        <taxon>Pleurodeles</taxon>
    </lineage>
</organism>
<dbReference type="EMBL" id="JANPWB010000012">
    <property type="protein sequence ID" value="KAJ1113478.1"/>
    <property type="molecule type" value="Genomic_DNA"/>
</dbReference>
<dbReference type="Gene3D" id="2.40.70.10">
    <property type="entry name" value="Acid Proteases"/>
    <property type="match status" value="1"/>
</dbReference>
<dbReference type="Proteomes" id="UP001066276">
    <property type="component" value="Chromosome 8"/>
</dbReference>
<feature type="non-terminal residue" evidence="1">
    <location>
        <position position="107"/>
    </location>
</feature>